<evidence type="ECO:0000256" key="1">
    <source>
        <dbReference type="SAM" id="SignalP"/>
    </source>
</evidence>
<evidence type="ECO:0000313" key="2">
    <source>
        <dbReference type="EMBL" id="VEU70638.1"/>
    </source>
</evidence>
<name>A0A449AVQ4_9BACT</name>
<evidence type="ECO:0000313" key="3">
    <source>
        <dbReference type="Proteomes" id="UP000290815"/>
    </source>
</evidence>
<sequence length="499" mass="59446">MKKWKWILPLTSLVLVSSLSTGIYFAVKKHQEQKQKEEKVRQETIKEREKIFLAAFNKYQEIKNKDIMSEIKAKIIIPFNSKIQEKVESFWEENYAKLQNKDLRNFYLKWKNKLLEEFTLRTNYEKETLSFSWNNYNLKMLQSLFEKIDNSSTTLKEKLIRENAEKSLINPYLINSAIPLFMEINFNSYFYKPGQNHFIDYSNDLNLKKRNISIETNNRSEWISPKKQELTILYQEFNSAFEEFKKDAWIVANQEDLVDTSNWTLEQIPDFWEHEYYSRLDYAFKKLRELSLIEMNKEIIIEDNQLTEEERNILYAKINAKKQKYLSLLKNILGSIVSKKWDLEKTVKAIAKYLVIKTDYVKGNNNIFNMTFLSLENEIAHFNCQAYSEFTYMSLNLLGYRNLGFESRYYDKKTKEWVPHVNDTYLIDGKTFIIDVTFADKYYTNELNEAVSLSTIVSINNKINEEINKAVLVPVNDYLNRYSIYIGKDTSDNTEIHIS</sequence>
<dbReference type="RefSeq" id="WP_129622163.1">
    <property type="nucleotide sequence ID" value="NZ_LR215024.1"/>
</dbReference>
<accession>A0A449AVQ4</accession>
<gene>
    <name evidence="2" type="ORF">NCTC10194_00520</name>
</gene>
<dbReference type="KEGG" id="mgly:NCTC10194_00520"/>
<organism evidence="2 3">
    <name type="scientific">Mycoplasmopsis glycophila</name>
    <dbReference type="NCBI Taxonomy" id="171285"/>
    <lineage>
        <taxon>Bacteria</taxon>
        <taxon>Bacillati</taxon>
        <taxon>Mycoplasmatota</taxon>
        <taxon>Mycoplasmoidales</taxon>
        <taxon>Metamycoplasmataceae</taxon>
        <taxon>Mycoplasmopsis</taxon>
    </lineage>
</organism>
<protein>
    <recommendedName>
        <fullName evidence="4">Transglutaminase-like domain-containing protein</fullName>
    </recommendedName>
</protein>
<dbReference type="AlphaFoldDB" id="A0A449AVQ4"/>
<proteinExistence type="predicted"/>
<keyword evidence="1" id="KW-0732">Signal</keyword>
<dbReference type="Proteomes" id="UP000290815">
    <property type="component" value="Chromosome"/>
</dbReference>
<dbReference type="EMBL" id="LR215024">
    <property type="protein sequence ID" value="VEU70638.1"/>
    <property type="molecule type" value="Genomic_DNA"/>
</dbReference>
<reference evidence="2 3" key="1">
    <citation type="submission" date="2019-01" db="EMBL/GenBank/DDBJ databases">
        <authorList>
            <consortium name="Pathogen Informatics"/>
        </authorList>
    </citation>
    <scope>NUCLEOTIDE SEQUENCE [LARGE SCALE GENOMIC DNA]</scope>
    <source>
        <strain evidence="2 3">NCTC10194</strain>
    </source>
</reference>
<feature type="chain" id="PRO_5019338274" description="Transglutaminase-like domain-containing protein" evidence="1">
    <location>
        <begin position="27"/>
        <end position="499"/>
    </location>
</feature>
<keyword evidence="3" id="KW-1185">Reference proteome</keyword>
<feature type="signal peptide" evidence="1">
    <location>
        <begin position="1"/>
        <end position="26"/>
    </location>
</feature>
<evidence type="ECO:0008006" key="4">
    <source>
        <dbReference type="Google" id="ProtNLM"/>
    </source>
</evidence>